<organism evidence="1 2">
    <name type="scientific">Chryseobacterium terrae</name>
    <dbReference type="NCBI Taxonomy" id="3163299"/>
    <lineage>
        <taxon>Bacteria</taxon>
        <taxon>Pseudomonadati</taxon>
        <taxon>Bacteroidota</taxon>
        <taxon>Flavobacteriia</taxon>
        <taxon>Flavobacteriales</taxon>
        <taxon>Weeksellaceae</taxon>
        <taxon>Chryseobacterium group</taxon>
        <taxon>Chryseobacterium</taxon>
    </lineage>
</organism>
<dbReference type="RefSeq" id="WP_408092915.1">
    <property type="nucleotide sequence ID" value="NZ_JBELPY010000020.1"/>
</dbReference>
<evidence type="ECO:0000313" key="2">
    <source>
        <dbReference type="Proteomes" id="UP001629058"/>
    </source>
</evidence>
<keyword evidence="2" id="KW-1185">Reference proteome</keyword>
<evidence type="ECO:0008006" key="3">
    <source>
        <dbReference type="Google" id="ProtNLM"/>
    </source>
</evidence>
<name>A0ABW8Y913_9FLAO</name>
<gene>
    <name evidence="1" type="ORF">ABS765_17510</name>
</gene>
<sequence length="68" mass="7856">MTKTDKIIKADPGKCFKRKIDGVVFGDEIYLGTTYYLDGIKLEKPIKESPDDFEEIDIESQTEEIIKR</sequence>
<reference evidence="1 2" key="1">
    <citation type="submission" date="2024-06" db="EMBL/GenBank/DDBJ databases">
        <authorList>
            <person name="Kaempfer P."/>
            <person name="Viver T."/>
        </authorList>
    </citation>
    <scope>NUCLEOTIDE SEQUENCE [LARGE SCALE GENOMIC DNA]</scope>
    <source>
        <strain evidence="1 2">ST-37</strain>
    </source>
</reference>
<accession>A0ABW8Y913</accession>
<dbReference type="EMBL" id="JBELPY010000020">
    <property type="protein sequence ID" value="MFL9835816.1"/>
    <property type="molecule type" value="Genomic_DNA"/>
</dbReference>
<proteinExistence type="predicted"/>
<comment type="caution">
    <text evidence="1">The sequence shown here is derived from an EMBL/GenBank/DDBJ whole genome shotgun (WGS) entry which is preliminary data.</text>
</comment>
<protein>
    <recommendedName>
        <fullName evidence="3">Transposase</fullName>
    </recommendedName>
</protein>
<dbReference type="Proteomes" id="UP001629058">
    <property type="component" value="Unassembled WGS sequence"/>
</dbReference>
<evidence type="ECO:0000313" key="1">
    <source>
        <dbReference type="EMBL" id="MFL9835816.1"/>
    </source>
</evidence>